<gene>
    <name evidence="13" type="ORF">BP6252_09463</name>
</gene>
<feature type="domain" description="N-acetyltransferase ESCO zinc-finger" evidence="11">
    <location>
        <begin position="273"/>
        <end position="311"/>
    </location>
</feature>
<evidence type="ECO:0000256" key="7">
    <source>
        <dbReference type="ARBA" id="ARBA00023242"/>
    </source>
</evidence>
<reference evidence="13 14" key="1">
    <citation type="journal article" date="2018" name="IMA Fungus">
        <title>IMA Genome-F 9: Draft genome sequence of Annulohypoxylon stygium, Aspergillus mulundensis, Berkeleyomyces basicola (syn. Thielaviopsis basicola), Ceratocystis smalleyi, two Cercospora beticola strains, Coleophoma cylindrospora, Fusarium fracticaudum, Phialophora cf. hyalina, and Morchella septimelata.</title>
        <authorList>
            <person name="Wingfield B.D."/>
            <person name="Bills G.F."/>
            <person name="Dong Y."/>
            <person name="Huang W."/>
            <person name="Nel W.J."/>
            <person name="Swalarsk-Parry B.S."/>
            <person name="Vaghefi N."/>
            <person name="Wilken P.M."/>
            <person name="An Z."/>
            <person name="de Beer Z.W."/>
            <person name="De Vos L."/>
            <person name="Chen L."/>
            <person name="Duong T.A."/>
            <person name="Gao Y."/>
            <person name="Hammerbacher A."/>
            <person name="Kikkert J.R."/>
            <person name="Li Y."/>
            <person name="Li H."/>
            <person name="Li K."/>
            <person name="Li Q."/>
            <person name="Liu X."/>
            <person name="Ma X."/>
            <person name="Naidoo K."/>
            <person name="Pethybridge S.J."/>
            <person name="Sun J."/>
            <person name="Steenkamp E.T."/>
            <person name="van der Nest M.A."/>
            <person name="van Wyk S."/>
            <person name="Wingfield M.J."/>
            <person name="Xiong C."/>
            <person name="Yue Q."/>
            <person name="Zhang X."/>
        </authorList>
    </citation>
    <scope>NUCLEOTIDE SEQUENCE [LARGE SCALE GENOMIC DNA]</scope>
    <source>
        <strain evidence="13 14">BP6252</strain>
    </source>
</reference>
<feature type="domain" description="N-acetyltransferase ESCO acetyl-transferase" evidence="12">
    <location>
        <begin position="456"/>
        <end position="516"/>
    </location>
</feature>
<evidence type="ECO:0008006" key="15">
    <source>
        <dbReference type="Google" id="ProtNLM"/>
    </source>
</evidence>
<dbReference type="InterPro" id="IPR028005">
    <property type="entry name" value="AcTrfase_ESCO_Znf_dom"/>
</dbReference>
<dbReference type="PANTHER" id="PTHR45884">
    <property type="entry name" value="N-ACETYLTRANSFERASE ECO"/>
    <property type="match status" value="1"/>
</dbReference>
<feature type="region of interest" description="Disordered" evidence="10">
    <location>
        <begin position="1"/>
        <end position="209"/>
    </location>
</feature>
<evidence type="ECO:0000256" key="8">
    <source>
        <dbReference type="ARBA" id="ARBA00023306"/>
    </source>
</evidence>
<feature type="compositionally biased region" description="Polar residues" evidence="10">
    <location>
        <begin position="1"/>
        <end position="16"/>
    </location>
</feature>
<keyword evidence="3" id="KW-0808">Transferase</keyword>
<evidence type="ECO:0000256" key="1">
    <source>
        <dbReference type="ARBA" id="ARBA00004123"/>
    </source>
</evidence>
<evidence type="ECO:0000313" key="13">
    <source>
        <dbReference type="EMBL" id="RDW68067.1"/>
    </source>
</evidence>
<keyword evidence="5" id="KW-0863">Zinc-finger</keyword>
<keyword evidence="8" id="KW-0131">Cell cycle</keyword>
<dbReference type="Proteomes" id="UP000256645">
    <property type="component" value="Unassembled WGS sequence"/>
</dbReference>
<keyword evidence="9" id="KW-0012">Acyltransferase</keyword>
<evidence type="ECO:0000256" key="10">
    <source>
        <dbReference type="SAM" id="MobiDB-lite"/>
    </source>
</evidence>
<evidence type="ECO:0000259" key="11">
    <source>
        <dbReference type="Pfam" id="PF13878"/>
    </source>
</evidence>
<evidence type="ECO:0000256" key="2">
    <source>
        <dbReference type="ARBA" id="ARBA00005816"/>
    </source>
</evidence>
<feature type="compositionally biased region" description="Basic and acidic residues" evidence="10">
    <location>
        <begin position="38"/>
        <end position="53"/>
    </location>
</feature>
<comment type="caution">
    <text evidence="13">The sequence shown here is derived from an EMBL/GenBank/DDBJ whole genome shotgun (WGS) entry which is preliminary data.</text>
</comment>
<evidence type="ECO:0000256" key="3">
    <source>
        <dbReference type="ARBA" id="ARBA00022679"/>
    </source>
</evidence>
<evidence type="ECO:0000256" key="5">
    <source>
        <dbReference type="ARBA" id="ARBA00022771"/>
    </source>
</evidence>
<dbReference type="PANTHER" id="PTHR45884:SF2">
    <property type="entry name" value="N-ACETYLTRANSFERASE ECO"/>
    <property type="match status" value="1"/>
</dbReference>
<dbReference type="AlphaFoldDB" id="A0A3D8R211"/>
<accession>A0A3D8R211</accession>
<dbReference type="GO" id="GO:0005634">
    <property type="term" value="C:nucleus"/>
    <property type="evidence" value="ECO:0007669"/>
    <property type="project" value="UniProtKB-SubCell"/>
</dbReference>
<dbReference type="InterPro" id="IPR028009">
    <property type="entry name" value="ESCO_Acetyltransf_dom"/>
</dbReference>
<dbReference type="OrthoDB" id="428854at2759"/>
<dbReference type="GO" id="GO:0007064">
    <property type="term" value="P:mitotic sister chromatid cohesion"/>
    <property type="evidence" value="ECO:0007669"/>
    <property type="project" value="TreeGrafter"/>
</dbReference>
<comment type="subcellular location">
    <subcellularLocation>
        <location evidence="1">Nucleus</location>
    </subcellularLocation>
</comment>
<evidence type="ECO:0000256" key="6">
    <source>
        <dbReference type="ARBA" id="ARBA00022833"/>
    </source>
</evidence>
<evidence type="ECO:0000256" key="9">
    <source>
        <dbReference type="ARBA" id="ARBA00023315"/>
    </source>
</evidence>
<dbReference type="Pfam" id="PF13878">
    <property type="entry name" value="zf-C2H2_3"/>
    <property type="match status" value="1"/>
</dbReference>
<proteinExistence type="inferred from homology"/>
<comment type="similarity">
    <text evidence="2">Belongs to the acetyltransferase family. ECO subfamily.</text>
</comment>
<dbReference type="EMBL" id="PDLM01000010">
    <property type="protein sequence ID" value="RDW68067.1"/>
    <property type="molecule type" value="Genomic_DNA"/>
</dbReference>
<evidence type="ECO:0000313" key="14">
    <source>
        <dbReference type="Proteomes" id="UP000256645"/>
    </source>
</evidence>
<keyword evidence="6" id="KW-0862">Zinc</keyword>
<dbReference type="GO" id="GO:0000785">
    <property type="term" value="C:chromatin"/>
    <property type="evidence" value="ECO:0007669"/>
    <property type="project" value="TreeGrafter"/>
</dbReference>
<dbReference type="Pfam" id="PF13880">
    <property type="entry name" value="Acetyltransf_13"/>
    <property type="match status" value="1"/>
</dbReference>
<keyword evidence="14" id="KW-1185">Reference proteome</keyword>
<dbReference type="STRING" id="1849047.A0A3D8R211"/>
<evidence type="ECO:0000259" key="12">
    <source>
        <dbReference type="Pfam" id="PF13880"/>
    </source>
</evidence>
<dbReference type="GO" id="GO:0008270">
    <property type="term" value="F:zinc ion binding"/>
    <property type="evidence" value="ECO:0007669"/>
    <property type="project" value="UniProtKB-KW"/>
</dbReference>
<organism evidence="13 14">
    <name type="scientific">Coleophoma cylindrospora</name>
    <dbReference type="NCBI Taxonomy" id="1849047"/>
    <lineage>
        <taxon>Eukaryota</taxon>
        <taxon>Fungi</taxon>
        <taxon>Dikarya</taxon>
        <taxon>Ascomycota</taxon>
        <taxon>Pezizomycotina</taxon>
        <taxon>Leotiomycetes</taxon>
        <taxon>Helotiales</taxon>
        <taxon>Dermateaceae</taxon>
        <taxon>Coleophoma</taxon>
    </lineage>
</organism>
<sequence length="550" mass="61264">MIAGTQNDASTHTRTPSIEEAGMSAREALQELPTGNAIRREIRTYGKRVKTDTAKPLPKRQRISGQETAPDSEETVDSDLHRSQNVATQVPAPKRGTIQSYFKPMPPSSSPIRAKLVDNISGSTVLTVTPPSSPPPFLAKDSQDRIQSTQRQRRRLTTKSIPLKMLKMSFESSSDNGPEYPKDDGILYGSSPPPPTTDFGGRLGKRPRRVQEMVSKTVEAIVKQREELSKEEISSIESGDGDDIDTPSSSEDNEYVSLSTSSRSLPGEKKLTQTVFDSSVGGAGSVTCKECKMLYNSTIKAEVAAHTTFHKTSTNETILKSQGIQRCQIWKHHLDDRHRILCIDKSSSNKLKDAAIAMMEQARDDLGGMCLKKEEVFIEIPNPDPASKGMVQRYKVYIYLIAGVPAAVLLAERISEAGFYFQGETTHDLHGPWPQIVHPPPDESYQEYVYVDSPQRAVMLVDRIWTKKEHRHKAFATRLVDQARKGNFVPGYIIPRSEVAFSWPTMAGIEFATNYQRGCFADYPFLCDWKHAPTVVEDDRLVETMASGTR</sequence>
<keyword evidence="7" id="KW-0539">Nucleus</keyword>
<protein>
    <recommendedName>
        <fullName evidence="15">N-acetyltransferase ESCO zinc-finger domain-containing protein</fullName>
    </recommendedName>
</protein>
<dbReference type="GO" id="GO:0061733">
    <property type="term" value="F:protein-lysine-acetyltransferase activity"/>
    <property type="evidence" value="ECO:0007669"/>
    <property type="project" value="TreeGrafter"/>
</dbReference>
<feature type="compositionally biased region" description="Polar residues" evidence="10">
    <location>
        <begin position="246"/>
        <end position="264"/>
    </location>
</feature>
<evidence type="ECO:0000256" key="4">
    <source>
        <dbReference type="ARBA" id="ARBA00022723"/>
    </source>
</evidence>
<feature type="region of interest" description="Disordered" evidence="10">
    <location>
        <begin position="227"/>
        <end position="265"/>
    </location>
</feature>
<keyword evidence="4" id="KW-0479">Metal-binding</keyword>
<name>A0A3D8R211_9HELO</name>